<comment type="caution">
    <text evidence="1">The sequence shown here is derived from an EMBL/GenBank/DDBJ whole genome shotgun (WGS) entry which is preliminary data.</text>
</comment>
<dbReference type="Pfam" id="PF24175">
    <property type="entry name" value="SU10_adaptor"/>
    <property type="match status" value="1"/>
</dbReference>
<organism evidence="1 2">
    <name type="scientific">Candidatus Clostridium eludens</name>
    <dbReference type="NCBI Taxonomy" id="3381663"/>
    <lineage>
        <taxon>Bacteria</taxon>
        <taxon>Bacillati</taxon>
        <taxon>Bacillota</taxon>
        <taxon>Clostridia</taxon>
        <taxon>Eubacteriales</taxon>
        <taxon>Clostridiaceae</taxon>
        <taxon>Clostridium</taxon>
    </lineage>
</organism>
<protein>
    <submittedName>
        <fullName evidence="1">Uncharacterized protein</fullName>
    </submittedName>
</protein>
<dbReference type="EMBL" id="JBJHZX010000029">
    <property type="protein sequence ID" value="MFL0197393.1"/>
    <property type="molecule type" value="Genomic_DNA"/>
</dbReference>
<evidence type="ECO:0000313" key="2">
    <source>
        <dbReference type="Proteomes" id="UP001623660"/>
    </source>
</evidence>
<sequence>MKLREIFKFALNRVGEHEGDRQITNIVISGINAGYKIIAITNKKTKIATITAEADTPVTLPADFISLVMLQKEGAGGGRLSPNDYFNESNILLVTNPDVVGDLTMYYNYIPVDLVYGKDDEEEPSIQAAYHIALASYAAYYYFMFKKELNAATMCLSEFNAITGLAETTEMNSSQPNSQSTNKK</sequence>
<name>A0ABW8SQG7_9CLOT</name>
<evidence type="ECO:0000313" key="1">
    <source>
        <dbReference type="EMBL" id="MFL0197393.1"/>
    </source>
</evidence>
<reference evidence="1 2" key="1">
    <citation type="submission" date="2024-11" db="EMBL/GenBank/DDBJ databases">
        <authorList>
            <person name="Heng Y.C."/>
            <person name="Lim A.C.H."/>
            <person name="Lee J.K.Y."/>
            <person name="Kittelmann S."/>
        </authorList>
    </citation>
    <scope>NUCLEOTIDE SEQUENCE [LARGE SCALE GENOMIC DNA]</scope>
    <source>
        <strain evidence="1 2">WILCCON 0269</strain>
    </source>
</reference>
<gene>
    <name evidence="1" type="ORF">ACJDU8_17760</name>
</gene>
<dbReference type="RefSeq" id="WP_406793498.1">
    <property type="nucleotide sequence ID" value="NZ_JBJHZX010000029.1"/>
</dbReference>
<accession>A0ABW8SQG7</accession>
<proteinExistence type="predicted"/>
<keyword evidence="2" id="KW-1185">Reference proteome</keyword>
<dbReference type="InterPro" id="IPR056209">
    <property type="entry name" value="SU10_adaptor"/>
</dbReference>
<dbReference type="Proteomes" id="UP001623660">
    <property type="component" value="Unassembled WGS sequence"/>
</dbReference>